<evidence type="ECO:0000256" key="3">
    <source>
        <dbReference type="ARBA" id="ARBA00022827"/>
    </source>
</evidence>
<keyword evidence="2" id="KW-0285">Flavoprotein</keyword>
<dbReference type="Proteomes" id="UP000799640">
    <property type="component" value="Unassembled WGS sequence"/>
</dbReference>
<organism evidence="5 6">
    <name type="scientific">Trichodelitschia bisporula</name>
    <dbReference type="NCBI Taxonomy" id="703511"/>
    <lineage>
        <taxon>Eukaryota</taxon>
        <taxon>Fungi</taxon>
        <taxon>Dikarya</taxon>
        <taxon>Ascomycota</taxon>
        <taxon>Pezizomycotina</taxon>
        <taxon>Dothideomycetes</taxon>
        <taxon>Dothideomycetes incertae sedis</taxon>
        <taxon>Phaeotrichales</taxon>
        <taxon>Phaeotrichaceae</taxon>
        <taxon>Trichodelitschia</taxon>
    </lineage>
</organism>
<gene>
    <name evidence="5" type="ORF">EJ06DRAFT_543845</name>
</gene>
<keyword evidence="4" id="KW-0560">Oxidoreductase</keyword>
<evidence type="ECO:0000256" key="4">
    <source>
        <dbReference type="ARBA" id="ARBA00023002"/>
    </source>
</evidence>
<dbReference type="GO" id="GO:0004499">
    <property type="term" value="F:N,N-dimethylaniline monooxygenase activity"/>
    <property type="evidence" value="ECO:0007669"/>
    <property type="project" value="InterPro"/>
</dbReference>
<keyword evidence="3" id="KW-0274">FAD</keyword>
<dbReference type="PANTHER" id="PTHR42877">
    <property type="entry name" value="L-ORNITHINE N(5)-MONOOXYGENASE-RELATED"/>
    <property type="match status" value="1"/>
</dbReference>
<reference evidence="5" key="1">
    <citation type="journal article" date="2020" name="Stud. Mycol.">
        <title>101 Dothideomycetes genomes: a test case for predicting lifestyles and emergence of pathogens.</title>
        <authorList>
            <person name="Haridas S."/>
            <person name="Albert R."/>
            <person name="Binder M."/>
            <person name="Bloem J."/>
            <person name="Labutti K."/>
            <person name="Salamov A."/>
            <person name="Andreopoulos B."/>
            <person name="Baker S."/>
            <person name="Barry K."/>
            <person name="Bills G."/>
            <person name="Bluhm B."/>
            <person name="Cannon C."/>
            <person name="Castanera R."/>
            <person name="Culley D."/>
            <person name="Daum C."/>
            <person name="Ezra D."/>
            <person name="Gonzalez J."/>
            <person name="Henrissat B."/>
            <person name="Kuo A."/>
            <person name="Liang C."/>
            <person name="Lipzen A."/>
            <person name="Lutzoni F."/>
            <person name="Magnuson J."/>
            <person name="Mondo S."/>
            <person name="Nolan M."/>
            <person name="Ohm R."/>
            <person name="Pangilinan J."/>
            <person name="Park H.-J."/>
            <person name="Ramirez L."/>
            <person name="Alfaro M."/>
            <person name="Sun H."/>
            <person name="Tritt A."/>
            <person name="Yoshinaga Y."/>
            <person name="Zwiers L.-H."/>
            <person name="Turgeon B."/>
            <person name="Goodwin S."/>
            <person name="Spatafora J."/>
            <person name="Crous P."/>
            <person name="Grigoriev I."/>
        </authorList>
    </citation>
    <scope>NUCLEOTIDE SEQUENCE</scope>
    <source>
        <strain evidence="5">CBS 262.69</strain>
    </source>
</reference>
<accession>A0A6G1HU30</accession>
<protein>
    <submittedName>
        <fullName evidence="5">FAD/NAD(P)-binding domain-containing protein</fullName>
    </submittedName>
</protein>
<dbReference type="InterPro" id="IPR051209">
    <property type="entry name" value="FAD-bind_Monooxygenase_sf"/>
</dbReference>
<evidence type="ECO:0000256" key="2">
    <source>
        <dbReference type="ARBA" id="ARBA00022630"/>
    </source>
</evidence>
<dbReference type="Pfam" id="PF00743">
    <property type="entry name" value="FMO-like"/>
    <property type="match status" value="1"/>
</dbReference>
<dbReference type="InterPro" id="IPR036188">
    <property type="entry name" value="FAD/NAD-bd_sf"/>
</dbReference>
<dbReference type="OrthoDB" id="74360at2759"/>
<evidence type="ECO:0000256" key="1">
    <source>
        <dbReference type="ARBA" id="ARBA00010139"/>
    </source>
</evidence>
<dbReference type="EMBL" id="ML996698">
    <property type="protein sequence ID" value="KAF2399339.1"/>
    <property type="molecule type" value="Genomic_DNA"/>
</dbReference>
<dbReference type="PANTHER" id="PTHR42877:SF6">
    <property type="entry name" value="MONOOXYGENASE, PUTATIVE (AFU_ORTHOLOGUE AFUA_3G15050)-RELATED"/>
    <property type="match status" value="1"/>
</dbReference>
<keyword evidence="6" id="KW-1185">Reference proteome</keyword>
<comment type="similarity">
    <text evidence="1">Belongs to the FAD-binding monooxygenase family.</text>
</comment>
<dbReference type="InterPro" id="IPR020946">
    <property type="entry name" value="Flavin_mOase-like"/>
</dbReference>
<sequence length="584" mass="65363">MASEHVTLEAPLETPLVPDTGAATGVALGYPVETLELVERFIDDVRPLRVAVIGAGLAGITAGVLLPVKVPGIELTIFDKNADVGGTWFENIYPGVRCDIPAHVYQATFAPNTQWTEQFAQGSEILQYWKDIAKRYDVYRHLKLSHRVNEAVWDDNTSTWAVNVTNLAGGETAVHTFDFVLTAIGRFNDWRLPDYPGLTDFKGVLRHASNWDPIFDPAGKAVAVIGNGASGIQLVPNLQPIVSRLDHYARNKTWIAGSWAGDERTFEPQYYSEEQRESFKDPATYLAFRKELEDKYWRRFAALFRGSGENAGAREHFTQLMRERSGGKLDDLIPDFSPNCRRPTPGPRYLESLTEPNVDYIRTPIARFTATGIETVDGKHREVDAIICATGANIDMAPPFPIRARRTDLKEAWKDFPHTYMGLATPGFPNLLFIHGPHGTGASGTVPQSVEVQLTYFAKLLRKASREGVKTIEPSQKATDEFAAYNDAFFARTVLSDPCSSWYNGGKTGGRVHGLFPGSAAHVTAVRREPRWEDWEYTYLEANRFAWYFGNGWSRREQDPDADMTPYLAGGDLRDLHESWWSLP</sequence>
<proteinExistence type="inferred from homology"/>
<dbReference type="GO" id="GO:0050661">
    <property type="term" value="F:NADP binding"/>
    <property type="evidence" value="ECO:0007669"/>
    <property type="project" value="InterPro"/>
</dbReference>
<name>A0A6G1HU30_9PEZI</name>
<evidence type="ECO:0000313" key="5">
    <source>
        <dbReference type="EMBL" id="KAF2399339.1"/>
    </source>
</evidence>
<dbReference type="Gene3D" id="3.50.50.60">
    <property type="entry name" value="FAD/NAD(P)-binding domain"/>
    <property type="match status" value="2"/>
</dbReference>
<dbReference type="SUPFAM" id="SSF51905">
    <property type="entry name" value="FAD/NAD(P)-binding domain"/>
    <property type="match status" value="2"/>
</dbReference>
<dbReference type="GO" id="GO:0050660">
    <property type="term" value="F:flavin adenine dinucleotide binding"/>
    <property type="evidence" value="ECO:0007669"/>
    <property type="project" value="InterPro"/>
</dbReference>
<dbReference type="AlphaFoldDB" id="A0A6G1HU30"/>
<evidence type="ECO:0000313" key="6">
    <source>
        <dbReference type="Proteomes" id="UP000799640"/>
    </source>
</evidence>